<dbReference type="AlphaFoldDB" id="A0A5B8U7L3"/>
<name>A0A5B8U7L3_9ACTN</name>
<dbReference type="CDD" id="cd22268">
    <property type="entry name" value="DPBB_RlpA-like"/>
    <property type="match status" value="1"/>
</dbReference>
<dbReference type="KEGG" id="bsol:FSW04_16930"/>
<gene>
    <name evidence="4" type="ORF">FSW04_16930</name>
</gene>
<dbReference type="InterPro" id="IPR009009">
    <property type="entry name" value="RlpA-like_DPBB"/>
</dbReference>
<dbReference type="Pfam" id="PF03330">
    <property type="entry name" value="DPBB_1"/>
    <property type="match status" value="1"/>
</dbReference>
<dbReference type="EMBL" id="CP042430">
    <property type="protein sequence ID" value="QEC49093.1"/>
    <property type="molecule type" value="Genomic_DNA"/>
</dbReference>
<evidence type="ECO:0000313" key="4">
    <source>
        <dbReference type="EMBL" id="QEC49093.1"/>
    </source>
</evidence>
<evidence type="ECO:0000256" key="2">
    <source>
        <dbReference type="SAM" id="SignalP"/>
    </source>
</evidence>
<evidence type="ECO:0000313" key="5">
    <source>
        <dbReference type="Proteomes" id="UP000321805"/>
    </source>
</evidence>
<feature type="chain" id="PRO_5022793840" description="RlpA-like protein double-psi beta-barrel domain-containing protein" evidence="2">
    <location>
        <begin position="21"/>
        <end position="226"/>
    </location>
</feature>
<protein>
    <recommendedName>
        <fullName evidence="3">RlpA-like protein double-psi beta-barrel domain-containing protein</fullName>
    </recommendedName>
</protein>
<keyword evidence="5" id="KW-1185">Reference proteome</keyword>
<sequence>MGLSGALLTTTILAATPAVASSDTSSTTPAPVAPAGAAAPKASTSLSIRSVRRTVLAGERIIVRGRLSPAGAGRAVALQVGAPGGGWTTVDHDRTDAGGRYVLLWRAARTGTKRVRVGFGGTRELSSARRAAGNARVYRRAFASWYGPGLYGQHLACGGTLTSGTLGVAHKSLPCGTLVTLHYRGRTVRVPVIDRGPFVAGREFDLTAATKARLGFGSTGTVLTTR</sequence>
<dbReference type="InterPro" id="IPR036908">
    <property type="entry name" value="RlpA-like_sf"/>
</dbReference>
<feature type="region of interest" description="Disordered" evidence="1">
    <location>
        <begin position="18"/>
        <end position="39"/>
    </location>
</feature>
<feature type="signal peptide" evidence="2">
    <location>
        <begin position="1"/>
        <end position="20"/>
    </location>
</feature>
<keyword evidence="2" id="KW-0732">Signal</keyword>
<dbReference type="PANTHER" id="PTHR34183">
    <property type="entry name" value="ENDOLYTIC PEPTIDOGLYCAN TRANSGLYCOSYLASE RLPA"/>
    <property type="match status" value="1"/>
</dbReference>
<dbReference type="PANTHER" id="PTHR34183:SF1">
    <property type="entry name" value="ENDOLYTIC PEPTIDOGLYCAN TRANSGLYCOSYLASE RLPA"/>
    <property type="match status" value="1"/>
</dbReference>
<dbReference type="Gene3D" id="2.40.40.10">
    <property type="entry name" value="RlpA-like domain"/>
    <property type="match status" value="1"/>
</dbReference>
<proteinExistence type="predicted"/>
<dbReference type="RefSeq" id="WP_146921360.1">
    <property type="nucleotide sequence ID" value="NZ_CP042430.1"/>
</dbReference>
<feature type="domain" description="RlpA-like protein double-psi beta-barrel" evidence="3">
    <location>
        <begin position="143"/>
        <end position="222"/>
    </location>
</feature>
<dbReference type="Proteomes" id="UP000321805">
    <property type="component" value="Chromosome"/>
</dbReference>
<dbReference type="OrthoDB" id="9779128at2"/>
<organism evidence="4 5">
    <name type="scientific">Baekduia soli</name>
    <dbReference type="NCBI Taxonomy" id="496014"/>
    <lineage>
        <taxon>Bacteria</taxon>
        <taxon>Bacillati</taxon>
        <taxon>Actinomycetota</taxon>
        <taxon>Thermoleophilia</taxon>
        <taxon>Solirubrobacterales</taxon>
        <taxon>Baekduiaceae</taxon>
        <taxon>Baekduia</taxon>
    </lineage>
</organism>
<reference evidence="4 5" key="1">
    <citation type="journal article" date="2018" name="J. Microbiol.">
        <title>Baekduia soli gen. nov., sp. nov., a novel bacterium isolated from the soil of Baekdu Mountain and proposal of a novel family name, Baekduiaceae fam. nov.</title>
        <authorList>
            <person name="An D.S."/>
            <person name="Siddiqi M.Z."/>
            <person name="Kim K.H."/>
            <person name="Yu H.S."/>
            <person name="Im W.T."/>
        </authorList>
    </citation>
    <scope>NUCLEOTIDE SEQUENCE [LARGE SCALE GENOMIC DNA]</scope>
    <source>
        <strain evidence="4 5">BR7-21</strain>
    </source>
</reference>
<evidence type="ECO:0000256" key="1">
    <source>
        <dbReference type="SAM" id="MobiDB-lite"/>
    </source>
</evidence>
<accession>A0A5B8U7L3</accession>
<evidence type="ECO:0000259" key="3">
    <source>
        <dbReference type="Pfam" id="PF03330"/>
    </source>
</evidence>